<feature type="compositionally biased region" description="Polar residues" evidence="1">
    <location>
        <begin position="59"/>
        <end position="73"/>
    </location>
</feature>
<dbReference type="EMBL" id="JAVFHQ010000079">
    <property type="protein sequence ID" value="KAK4539939.1"/>
    <property type="molecule type" value="Genomic_DNA"/>
</dbReference>
<dbReference type="Proteomes" id="UP001324427">
    <property type="component" value="Unassembled WGS sequence"/>
</dbReference>
<protein>
    <submittedName>
        <fullName evidence="2">Uncharacterized protein</fullName>
    </submittedName>
</protein>
<gene>
    <name evidence="2" type="ORF">LTR36_009981</name>
</gene>
<dbReference type="AlphaFoldDB" id="A0AAV9J560"/>
<feature type="compositionally biased region" description="Low complexity" evidence="1">
    <location>
        <begin position="74"/>
        <end position="83"/>
    </location>
</feature>
<organism evidence="2 3">
    <name type="scientific">Oleoguttula mirabilis</name>
    <dbReference type="NCBI Taxonomy" id="1507867"/>
    <lineage>
        <taxon>Eukaryota</taxon>
        <taxon>Fungi</taxon>
        <taxon>Dikarya</taxon>
        <taxon>Ascomycota</taxon>
        <taxon>Pezizomycotina</taxon>
        <taxon>Dothideomycetes</taxon>
        <taxon>Dothideomycetidae</taxon>
        <taxon>Mycosphaerellales</taxon>
        <taxon>Teratosphaeriaceae</taxon>
        <taxon>Oleoguttula</taxon>
    </lineage>
</organism>
<keyword evidence="3" id="KW-1185">Reference proteome</keyword>
<feature type="region of interest" description="Disordered" evidence="1">
    <location>
        <begin position="269"/>
        <end position="295"/>
    </location>
</feature>
<feature type="compositionally biased region" description="Basic and acidic residues" evidence="1">
    <location>
        <begin position="30"/>
        <end position="42"/>
    </location>
</feature>
<accession>A0AAV9J560</accession>
<reference evidence="2 3" key="1">
    <citation type="submission" date="2021-11" db="EMBL/GenBank/DDBJ databases">
        <title>Black yeast isolated from Biological Soil Crust.</title>
        <authorList>
            <person name="Kurbessoian T."/>
        </authorList>
    </citation>
    <scope>NUCLEOTIDE SEQUENCE [LARGE SCALE GENOMIC DNA]</scope>
    <source>
        <strain evidence="2 3">CCFEE 5522</strain>
    </source>
</reference>
<evidence type="ECO:0000313" key="3">
    <source>
        <dbReference type="Proteomes" id="UP001324427"/>
    </source>
</evidence>
<feature type="region of interest" description="Disordered" evidence="1">
    <location>
        <begin position="30"/>
        <end position="238"/>
    </location>
</feature>
<sequence>MLPGDRELRSSPSSGYAYVCEIESDARIEQKRGRSCDMDSLKRALKRMFGGGKKGKQEQVPQQRSTPVPTQKHTAATSTTQQPPAAPPKDARRQAGSRSPDATKRVPPTHPLSTGQHQRPQEAVPQNHAAQPGPGPHVNAAGGSEGIEQVRDQRRDTYNLMPNAGATGIGAVESRPVSAVEPDESPAPAPPPKTEEAAEAIHAAPPEAAVAAPAGNIHKMGSRDHEGTSNPPAVPAINTGAVAAPSQQPIARMDDSDKILVDEFDEPPPIKAVRAAPGMSATSGPLEDFPDGEFH</sequence>
<evidence type="ECO:0000256" key="1">
    <source>
        <dbReference type="SAM" id="MobiDB-lite"/>
    </source>
</evidence>
<proteinExistence type="predicted"/>
<evidence type="ECO:0000313" key="2">
    <source>
        <dbReference type="EMBL" id="KAK4539939.1"/>
    </source>
</evidence>
<comment type="caution">
    <text evidence="2">The sequence shown here is derived from an EMBL/GenBank/DDBJ whole genome shotgun (WGS) entry which is preliminary data.</text>
</comment>
<name>A0AAV9J560_9PEZI</name>
<feature type="compositionally biased region" description="Basic and acidic residues" evidence="1">
    <location>
        <begin position="148"/>
        <end position="157"/>
    </location>
</feature>
<feature type="compositionally biased region" description="Low complexity" evidence="1">
    <location>
        <begin position="200"/>
        <end position="214"/>
    </location>
</feature>